<dbReference type="Proteomes" id="UP001430953">
    <property type="component" value="Unassembled WGS sequence"/>
</dbReference>
<accession>A0AAW2EBV4</accession>
<protein>
    <submittedName>
        <fullName evidence="1">Uncharacterized protein</fullName>
    </submittedName>
</protein>
<dbReference type="EMBL" id="JADYXP020000027">
    <property type="protein sequence ID" value="KAL0099720.1"/>
    <property type="molecule type" value="Genomic_DNA"/>
</dbReference>
<evidence type="ECO:0000313" key="2">
    <source>
        <dbReference type="Proteomes" id="UP001430953"/>
    </source>
</evidence>
<dbReference type="AlphaFoldDB" id="A0AAW2EBV4"/>
<proteinExistence type="predicted"/>
<name>A0AAW2EBV4_9HYME</name>
<gene>
    <name evidence="1" type="ORF">PUN28_019850</name>
</gene>
<organism evidence="1 2">
    <name type="scientific">Cardiocondyla obscurior</name>
    <dbReference type="NCBI Taxonomy" id="286306"/>
    <lineage>
        <taxon>Eukaryota</taxon>
        <taxon>Metazoa</taxon>
        <taxon>Ecdysozoa</taxon>
        <taxon>Arthropoda</taxon>
        <taxon>Hexapoda</taxon>
        <taxon>Insecta</taxon>
        <taxon>Pterygota</taxon>
        <taxon>Neoptera</taxon>
        <taxon>Endopterygota</taxon>
        <taxon>Hymenoptera</taxon>
        <taxon>Apocrita</taxon>
        <taxon>Aculeata</taxon>
        <taxon>Formicoidea</taxon>
        <taxon>Formicidae</taxon>
        <taxon>Myrmicinae</taxon>
        <taxon>Cardiocondyla</taxon>
    </lineage>
</organism>
<evidence type="ECO:0000313" key="1">
    <source>
        <dbReference type="EMBL" id="KAL0099720.1"/>
    </source>
</evidence>
<comment type="caution">
    <text evidence="1">The sequence shown here is derived from an EMBL/GenBank/DDBJ whole genome shotgun (WGS) entry which is preliminary data.</text>
</comment>
<keyword evidence="2" id="KW-1185">Reference proteome</keyword>
<reference evidence="1 2" key="1">
    <citation type="submission" date="2023-03" db="EMBL/GenBank/DDBJ databases">
        <title>High recombination rates correlate with genetic variation in Cardiocondyla obscurior ants.</title>
        <authorList>
            <person name="Errbii M."/>
        </authorList>
    </citation>
    <scope>NUCLEOTIDE SEQUENCE [LARGE SCALE GENOMIC DNA]</scope>
    <source>
        <strain evidence="1">Alpha-2009</strain>
        <tissue evidence="1">Whole body</tissue>
    </source>
</reference>
<sequence length="106" mass="11511">MPRTCSVFEGSCAARAEGRSSCQRGPGAPVPGGFDGGLLCEIGLKGYKVDWNEREGSRAPGRWFDRARTIVSSSSTARPVIVFSSRVFHCCALLDAQESRRMCHCL</sequence>